<keyword evidence="4" id="KW-1185">Reference proteome</keyword>
<dbReference type="CDD" id="cd03784">
    <property type="entry name" value="GT1_Gtf-like"/>
    <property type="match status" value="1"/>
</dbReference>
<evidence type="ECO:0000259" key="2">
    <source>
        <dbReference type="Pfam" id="PF06722"/>
    </source>
</evidence>
<dbReference type="InterPro" id="IPR010610">
    <property type="entry name" value="EryCIII-like_C"/>
</dbReference>
<feature type="domain" description="Erythromycin biosynthesis protein CIII-like C-terminal" evidence="2">
    <location>
        <begin position="305"/>
        <end position="432"/>
    </location>
</feature>
<gene>
    <name evidence="3" type="ORF">N1032_06870</name>
</gene>
<dbReference type="SUPFAM" id="SSF53756">
    <property type="entry name" value="UDP-Glycosyltransferase/glycogen phosphorylase"/>
    <property type="match status" value="1"/>
</dbReference>
<comment type="caution">
    <text evidence="3">The sequence shown here is derived from an EMBL/GenBank/DDBJ whole genome shotgun (WGS) entry which is preliminary data.</text>
</comment>
<protein>
    <submittedName>
        <fullName evidence="3">Glycosyltransferase</fullName>
    </submittedName>
</protein>
<dbReference type="InterPro" id="IPR002213">
    <property type="entry name" value="UDP_glucos_trans"/>
</dbReference>
<name>A0ABT2GZQ9_9MICO</name>
<proteinExistence type="predicted"/>
<dbReference type="Gene3D" id="3.40.50.2000">
    <property type="entry name" value="Glycogen Phosphorylase B"/>
    <property type="match status" value="2"/>
</dbReference>
<dbReference type="RefSeq" id="WP_259538278.1">
    <property type="nucleotide sequence ID" value="NZ_JANLCJ010000002.1"/>
</dbReference>
<evidence type="ECO:0000313" key="4">
    <source>
        <dbReference type="Proteomes" id="UP001165586"/>
    </source>
</evidence>
<feature type="compositionally biased region" description="Low complexity" evidence="1">
    <location>
        <begin position="251"/>
        <end position="267"/>
    </location>
</feature>
<dbReference type="Pfam" id="PF06722">
    <property type="entry name" value="EryCIII-like_C"/>
    <property type="match status" value="1"/>
</dbReference>
<dbReference type="PANTHER" id="PTHR48050">
    <property type="entry name" value="STEROL 3-BETA-GLUCOSYLTRANSFERASE"/>
    <property type="match status" value="1"/>
</dbReference>
<accession>A0ABT2GZQ9</accession>
<sequence>MATYLVCSSPIHGHAVPMLEAARHLVARGHRVVVLTGSRFAGRVRAIGAEFRPLGGIADFDDRDVPSYLPDRDRYRGLAQAQYDIQSIFVKTIPDQAKAVQRIIDDEHPDAVLVDGAFGGVAPLLLRSGPRPPVVALGVTPLTQRSRDVAPAGTGMPPSSSVIGRARNRVLDVVARRVLFRRTQKVAEAIFADLGIAPLDLFVMDISSAFDRFLQLSAAAFEYPRSDIAPNTVFVGAMPPAGGKAEKRAMGATGATGTTDAADATDAGAPPLPEWWADLDGSRPIVHVTQGTIDNRDLDRLIRPTLDALDGLDVLVVVSLGGRPASELEGVPSNARVASYLPYDELLARTAVYVTNGGYGGVQHALSEGVPIVVAGDTEDKPEVAARVAWSGAGVNLRTGTPTPDAVRQAVLQVLDDPAYRAAAERLASAAARYDTLALIEAELESLVAASPRQR</sequence>
<reference evidence="3" key="1">
    <citation type="submission" date="2022-08" db="EMBL/GenBank/DDBJ databases">
        <authorList>
            <person name="Deng Y."/>
            <person name="Han X.-F."/>
            <person name="Zhang Y.-Q."/>
        </authorList>
    </citation>
    <scope>NUCLEOTIDE SEQUENCE</scope>
    <source>
        <strain evidence="3">CPCC 203386</strain>
    </source>
</reference>
<dbReference type="PANTHER" id="PTHR48050:SF13">
    <property type="entry name" value="STEROL 3-BETA-GLUCOSYLTRANSFERASE UGT80A2"/>
    <property type="match status" value="1"/>
</dbReference>
<dbReference type="InterPro" id="IPR050426">
    <property type="entry name" value="Glycosyltransferase_28"/>
</dbReference>
<feature type="region of interest" description="Disordered" evidence="1">
    <location>
        <begin position="245"/>
        <end position="267"/>
    </location>
</feature>
<dbReference type="Proteomes" id="UP001165586">
    <property type="component" value="Unassembled WGS sequence"/>
</dbReference>
<organism evidence="3 4">
    <name type="scientific">Herbiconiux daphne</name>
    <dbReference type="NCBI Taxonomy" id="2970914"/>
    <lineage>
        <taxon>Bacteria</taxon>
        <taxon>Bacillati</taxon>
        <taxon>Actinomycetota</taxon>
        <taxon>Actinomycetes</taxon>
        <taxon>Micrococcales</taxon>
        <taxon>Microbacteriaceae</taxon>
        <taxon>Herbiconiux</taxon>
    </lineage>
</organism>
<dbReference type="EMBL" id="JANLCJ010000002">
    <property type="protein sequence ID" value="MCS5733458.1"/>
    <property type="molecule type" value="Genomic_DNA"/>
</dbReference>
<evidence type="ECO:0000256" key="1">
    <source>
        <dbReference type="SAM" id="MobiDB-lite"/>
    </source>
</evidence>
<evidence type="ECO:0000313" key="3">
    <source>
        <dbReference type="EMBL" id="MCS5733458.1"/>
    </source>
</evidence>